<dbReference type="AlphaFoldDB" id="A0A843YDP9"/>
<sequence length="282" mass="30343">MLQFFCAAANVCMRRKKLESLSLMKPAALGNVKPAFALKHLILAFLVAFGTPAISQDTLDGLQIGNGSELSIVMLHGDEGNGGDPLSYFAFGADIARRIPEATVHMLLRPGYRDPWGRQSPGENFGRRDQYTIENAKMIAKNLERIGQNGPVVAIGHSGGAAQLALALSFGNDIADEVILVACPCDLDVWQELNPQWPEDTIVRSVSPKDFSPSTAAHVTLISGNQDAITPTLLSQNYAEHLDSLGISNELIVVPNGDHSGNRALSTAWLTAIFAARERLAD</sequence>
<dbReference type="Pfam" id="PF12697">
    <property type="entry name" value="Abhydrolase_6"/>
    <property type="match status" value="1"/>
</dbReference>
<reference evidence="2 3" key="1">
    <citation type="submission" date="2019-10" db="EMBL/GenBank/DDBJ databases">
        <title>Epibacterium sp. nov., isolated from seawater.</title>
        <authorList>
            <person name="Zhang X."/>
            <person name="Li N."/>
        </authorList>
    </citation>
    <scope>NUCLEOTIDE SEQUENCE [LARGE SCALE GENOMIC DNA]</scope>
    <source>
        <strain evidence="2 3">SM1979</strain>
    </source>
</reference>
<protein>
    <submittedName>
        <fullName evidence="2">Alpha/beta fold hydrolase</fullName>
    </submittedName>
</protein>
<accession>A0A843YDP9</accession>
<dbReference type="Proteomes" id="UP000444174">
    <property type="component" value="Unassembled WGS sequence"/>
</dbReference>
<dbReference type="Gene3D" id="3.40.50.1820">
    <property type="entry name" value="alpha/beta hydrolase"/>
    <property type="match status" value="1"/>
</dbReference>
<dbReference type="SUPFAM" id="SSF53474">
    <property type="entry name" value="alpha/beta-Hydrolases"/>
    <property type="match status" value="1"/>
</dbReference>
<feature type="domain" description="AB hydrolase-1" evidence="1">
    <location>
        <begin position="72"/>
        <end position="197"/>
    </location>
</feature>
<gene>
    <name evidence="2" type="ORF">GFB49_11295</name>
</gene>
<dbReference type="EMBL" id="WIBF01000006">
    <property type="protein sequence ID" value="MQQ09041.1"/>
    <property type="molecule type" value="Genomic_DNA"/>
</dbReference>
<dbReference type="InterPro" id="IPR000073">
    <property type="entry name" value="AB_hydrolase_1"/>
</dbReference>
<dbReference type="GO" id="GO:0016787">
    <property type="term" value="F:hydrolase activity"/>
    <property type="evidence" value="ECO:0007669"/>
    <property type="project" value="UniProtKB-KW"/>
</dbReference>
<evidence type="ECO:0000313" key="3">
    <source>
        <dbReference type="Proteomes" id="UP000444174"/>
    </source>
</evidence>
<dbReference type="RefSeq" id="WP_153215985.1">
    <property type="nucleotide sequence ID" value="NZ_WIBF01000006.1"/>
</dbReference>
<comment type="caution">
    <text evidence="2">The sequence shown here is derived from an EMBL/GenBank/DDBJ whole genome shotgun (WGS) entry which is preliminary data.</text>
</comment>
<keyword evidence="3" id="KW-1185">Reference proteome</keyword>
<dbReference type="InterPro" id="IPR029058">
    <property type="entry name" value="AB_hydrolase_fold"/>
</dbReference>
<evidence type="ECO:0000259" key="1">
    <source>
        <dbReference type="Pfam" id="PF12697"/>
    </source>
</evidence>
<proteinExistence type="predicted"/>
<organism evidence="2 3">
    <name type="scientific">Tritonibacter litoralis</name>
    <dbReference type="NCBI Taxonomy" id="2662264"/>
    <lineage>
        <taxon>Bacteria</taxon>
        <taxon>Pseudomonadati</taxon>
        <taxon>Pseudomonadota</taxon>
        <taxon>Alphaproteobacteria</taxon>
        <taxon>Rhodobacterales</taxon>
        <taxon>Paracoccaceae</taxon>
        <taxon>Tritonibacter</taxon>
    </lineage>
</organism>
<evidence type="ECO:0000313" key="2">
    <source>
        <dbReference type="EMBL" id="MQQ09041.1"/>
    </source>
</evidence>
<name>A0A843YDP9_9RHOB</name>
<keyword evidence="2" id="KW-0378">Hydrolase</keyword>